<evidence type="ECO:0000313" key="1">
    <source>
        <dbReference type="EMBL" id="VEU34149.1"/>
    </source>
</evidence>
<keyword evidence="2" id="KW-1185">Reference proteome</keyword>
<gene>
    <name evidence="1" type="ORF">PSNMU_V1.4_AUG-EV-PASAV3_0008440</name>
</gene>
<accession>A0A448YWR2</accession>
<reference evidence="1 2" key="1">
    <citation type="submission" date="2019-01" db="EMBL/GenBank/DDBJ databases">
        <authorList>
            <person name="Ferrante I. M."/>
        </authorList>
    </citation>
    <scope>NUCLEOTIDE SEQUENCE [LARGE SCALE GENOMIC DNA]</scope>
    <source>
        <strain evidence="1 2">B856</strain>
    </source>
</reference>
<sequence>MGCQASKTVPLNEISASKTAFIVGRTISFGETENADDSSVITAESLNEEPPLVRRNLHDRNSFAKVGTCKYRKLRKMRERRREQERYERRARVVVVVQQ</sequence>
<proteinExistence type="predicted"/>
<dbReference type="AlphaFoldDB" id="A0A448YWR2"/>
<dbReference type="Proteomes" id="UP000291116">
    <property type="component" value="Unassembled WGS sequence"/>
</dbReference>
<organism evidence="1 2">
    <name type="scientific">Pseudo-nitzschia multistriata</name>
    <dbReference type="NCBI Taxonomy" id="183589"/>
    <lineage>
        <taxon>Eukaryota</taxon>
        <taxon>Sar</taxon>
        <taxon>Stramenopiles</taxon>
        <taxon>Ochrophyta</taxon>
        <taxon>Bacillariophyta</taxon>
        <taxon>Bacillariophyceae</taxon>
        <taxon>Bacillariophycidae</taxon>
        <taxon>Bacillariales</taxon>
        <taxon>Bacillariaceae</taxon>
        <taxon>Pseudo-nitzschia</taxon>
    </lineage>
</organism>
<evidence type="ECO:0000313" key="2">
    <source>
        <dbReference type="Proteomes" id="UP000291116"/>
    </source>
</evidence>
<dbReference type="EMBL" id="CAACVS010000019">
    <property type="protein sequence ID" value="VEU34149.1"/>
    <property type="molecule type" value="Genomic_DNA"/>
</dbReference>
<name>A0A448YWR2_9STRA</name>
<protein>
    <submittedName>
        <fullName evidence="1">Uncharacterized protein</fullName>
    </submittedName>
</protein>